<reference evidence="3 4" key="1">
    <citation type="submission" date="2018-09" db="EMBL/GenBank/DDBJ databases">
        <authorList>
            <person name="Li J."/>
        </authorList>
    </citation>
    <scope>NUCLEOTIDE SEQUENCE [LARGE SCALE GENOMIC DNA]</scope>
    <source>
        <strain evidence="3 4">2129</strain>
    </source>
</reference>
<feature type="domain" description="SseB protein N-terminal" evidence="2">
    <location>
        <begin position="42"/>
        <end position="162"/>
    </location>
</feature>
<feature type="region of interest" description="Disordered" evidence="1">
    <location>
        <begin position="66"/>
        <end position="97"/>
    </location>
</feature>
<keyword evidence="4" id="KW-1185">Reference proteome</keyword>
<evidence type="ECO:0000259" key="2">
    <source>
        <dbReference type="Pfam" id="PF07179"/>
    </source>
</evidence>
<dbReference type="Proteomes" id="UP000273001">
    <property type="component" value="Chromosome"/>
</dbReference>
<dbReference type="EMBL" id="CP032514">
    <property type="protein sequence ID" value="AYD89609.1"/>
    <property type="molecule type" value="Genomic_DNA"/>
</dbReference>
<sequence length="280" mass="30273">MAAGARARMERLLAAPVSFRDDDGSVDPDVDEALAVPGLPRHRYLDAVWTVLAGSRLLVPVQAHGRPGGPARVTVGRDAVDPPARRRDVPGEQARATDPCQDAATLAVRAPDGRRALPVFTSAEAMRAWRRDVRPVPVTARRAAQVAAAVADMLWALDPGTRDLCLPRPALLALSEGREWVPSWRNDVVQAQIRARLESVEAVRSVSFEPGTRAELRVLVGVEGGGARRTEVQAAGEARDSHGETSEDRARRAVRDCQQLLGSPEWGHLVDTVELYPLPA</sequence>
<evidence type="ECO:0000256" key="1">
    <source>
        <dbReference type="SAM" id="MobiDB-lite"/>
    </source>
</evidence>
<dbReference type="Pfam" id="PF07179">
    <property type="entry name" value="SseB"/>
    <property type="match status" value="1"/>
</dbReference>
<organism evidence="3 4">
    <name type="scientific">Actinomyces lilanjuaniae</name>
    <dbReference type="NCBI Taxonomy" id="2321394"/>
    <lineage>
        <taxon>Bacteria</taxon>
        <taxon>Bacillati</taxon>
        <taxon>Actinomycetota</taxon>
        <taxon>Actinomycetes</taxon>
        <taxon>Actinomycetales</taxon>
        <taxon>Actinomycetaceae</taxon>
        <taxon>Actinomyces</taxon>
    </lineage>
</organism>
<accession>A0ABN5PMT5</accession>
<dbReference type="InterPro" id="IPR009839">
    <property type="entry name" value="SseB_N"/>
</dbReference>
<protein>
    <submittedName>
        <fullName evidence="3">SseB family protein</fullName>
    </submittedName>
</protein>
<name>A0ABN5PMT5_9ACTO</name>
<evidence type="ECO:0000313" key="4">
    <source>
        <dbReference type="Proteomes" id="UP000273001"/>
    </source>
</evidence>
<gene>
    <name evidence="3" type="ORF">D5R93_05275</name>
</gene>
<proteinExistence type="predicted"/>
<evidence type="ECO:0000313" key="3">
    <source>
        <dbReference type="EMBL" id="AYD89609.1"/>
    </source>
</evidence>
<feature type="compositionally biased region" description="Basic and acidic residues" evidence="1">
    <location>
        <begin position="78"/>
        <end position="90"/>
    </location>
</feature>
<feature type="region of interest" description="Disordered" evidence="1">
    <location>
        <begin position="230"/>
        <end position="252"/>
    </location>
</feature>